<dbReference type="AlphaFoldDB" id="A0AAN8VCR5"/>
<sequence>MELCVYFNYERLPSCCFICGKLDHEDRFCVRTYDTPNDTMEKAYSPWMCAPNSLEVLVGETLIQGNGKGKDIVGSAMAMIKE</sequence>
<evidence type="ECO:0000259" key="1">
    <source>
        <dbReference type="Pfam" id="PF14392"/>
    </source>
</evidence>
<keyword evidence="3" id="KW-1185">Reference proteome</keyword>
<accession>A0AAN8VCR5</accession>
<dbReference type="Pfam" id="PF14392">
    <property type="entry name" value="zf-CCHC_4"/>
    <property type="match status" value="1"/>
</dbReference>
<reference evidence="2 3" key="1">
    <citation type="submission" date="2023-12" db="EMBL/GenBank/DDBJ databases">
        <title>A high-quality genome assembly for Dillenia turbinata (Dilleniales).</title>
        <authorList>
            <person name="Chanderbali A."/>
        </authorList>
    </citation>
    <scope>NUCLEOTIDE SEQUENCE [LARGE SCALE GENOMIC DNA]</scope>
    <source>
        <strain evidence="2">LSX21</strain>
        <tissue evidence="2">Leaf</tissue>
    </source>
</reference>
<proteinExistence type="predicted"/>
<comment type="caution">
    <text evidence="2">The sequence shown here is derived from an EMBL/GenBank/DDBJ whole genome shotgun (WGS) entry which is preliminary data.</text>
</comment>
<evidence type="ECO:0000313" key="3">
    <source>
        <dbReference type="Proteomes" id="UP001370490"/>
    </source>
</evidence>
<dbReference type="InterPro" id="IPR025836">
    <property type="entry name" value="Zn_knuckle_CX2CX4HX4C"/>
</dbReference>
<name>A0AAN8VCR5_9MAGN</name>
<protein>
    <submittedName>
        <fullName evidence="2">Zinc knuckle CX2CX4HX4C</fullName>
    </submittedName>
</protein>
<feature type="domain" description="Zinc knuckle CX2CX4HX4C" evidence="1">
    <location>
        <begin position="4"/>
        <end position="29"/>
    </location>
</feature>
<evidence type="ECO:0000313" key="2">
    <source>
        <dbReference type="EMBL" id="KAK6927621.1"/>
    </source>
</evidence>
<gene>
    <name evidence="2" type="ORF">RJ641_006212</name>
</gene>
<organism evidence="2 3">
    <name type="scientific">Dillenia turbinata</name>
    <dbReference type="NCBI Taxonomy" id="194707"/>
    <lineage>
        <taxon>Eukaryota</taxon>
        <taxon>Viridiplantae</taxon>
        <taxon>Streptophyta</taxon>
        <taxon>Embryophyta</taxon>
        <taxon>Tracheophyta</taxon>
        <taxon>Spermatophyta</taxon>
        <taxon>Magnoliopsida</taxon>
        <taxon>eudicotyledons</taxon>
        <taxon>Gunneridae</taxon>
        <taxon>Pentapetalae</taxon>
        <taxon>Dilleniales</taxon>
        <taxon>Dilleniaceae</taxon>
        <taxon>Dillenia</taxon>
    </lineage>
</organism>
<dbReference type="Proteomes" id="UP001370490">
    <property type="component" value="Unassembled WGS sequence"/>
</dbReference>
<dbReference type="EMBL" id="JBAMMX010000014">
    <property type="protein sequence ID" value="KAK6927621.1"/>
    <property type="molecule type" value="Genomic_DNA"/>
</dbReference>